<gene>
    <name evidence="5" type="ORF">FCALED_LOCUS9449</name>
</gene>
<dbReference type="Gene3D" id="2.20.25.240">
    <property type="match status" value="1"/>
</dbReference>
<dbReference type="GO" id="GO:0008270">
    <property type="term" value="F:zinc ion binding"/>
    <property type="evidence" value="ECO:0007669"/>
    <property type="project" value="UniProtKB-KW"/>
</dbReference>
<dbReference type="AlphaFoldDB" id="A0A9N9CYN3"/>
<proteinExistence type="predicted"/>
<evidence type="ECO:0000256" key="2">
    <source>
        <dbReference type="ARBA" id="ARBA00022771"/>
    </source>
</evidence>
<dbReference type="Pfam" id="PF04500">
    <property type="entry name" value="FLYWCH"/>
    <property type="match status" value="1"/>
</dbReference>
<sequence>MNNIICKAVFSTHNKVKLNIHGYLMVKNKNRGNLYYWYCEKQNLLKSYGRATTKLIEDQHYLQKTSDHNHVADASRVNPTSLENLTIPENI</sequence>
<dbReference type="InterPro" id="IPR007588">
    <property type="entry name" value="Znf_FLYWCH"/>
</dbReference>
<feature type="domain" description="FLYWCH-type" evidence="4">
    <location>
        <begin position="11"/>
        <end position="70"/>
    </location>
</feature>
<evidence type="ECO:0000259" key="4">
    <source>
        <dbReference type="Pfam" id="PF04500"/>
    </source>
</evidence>
<evidence type="ECO:0000313" key="5">
    <source>
        <dbReference type="EMBL" id="CAG8618859.1"/>
    </source>
</evidence>
<comment type="caution">
    <text evidence="5">The sequence shown here is derived from an EMBL/GenBank/DDBJ whole genome shotgun (WGS) entry which is preliminary data.</text>
</comment>
<evidence type="ECO:0000256" key="1">
    <source>
        <dbReference type="ARBA" id="ARBA00022723"/>
    </source>
</evidence>
<accession>A0A9N9CYN3</accession>
<dbReference type="Proteomes" id="UP000789570">
    <property type="component" value="Unassembled WGS sequence"/>
</dbReference>
<keyword evidence="3" id="KW-0862">Zinc</keyword>
<dbReference type="EMBL" id="CAJVPQ010003129">
    <property type="protein sequence ID" value="CAG8618859.1"/>
    <property type="molecule type" value="Genomic_DNA"/>
</dbReference>
<keyword evidence="6" id="KW-1185">Reference proteome</keyword>
<reference evidence="5" key="1">
    <citation type="submission" date="2021-06" db="EMBL/GenBank/DDBJ databases">
        <authorList>
            <person name="Kallberg Y."/>
            <person name="Tangrot J."/>
            <person name="Rosling A."/>
        </authorList>
    </citation>
    <scope>NUCLEOTIDE SEQUENCE</scope>
    <source>
        <strain evidence="5">UK204</strain>
    </source>
</reference>
<protein>
    <submittedName>
        <fullName evidence="5">14502_t:CDS:1</fullName>
    </submittedName>
</protein>
<keyword evidence="2" id="KW-0863">Zinc-finger</keyword>
<evidence type="ECO:0000313" key="6">
    <source>
        <dbReference type="Proteomes" id="UP000789570"/>
    </source>
</evidence>
<keyword evidence="1" id="KW-0479">Metal-binding</keyword>
<name>A0A9N9CYN3_9GLOM</name>
<evidence type="ECO:0000256" key="3">
    <source>
        <dbReference type="ARBA" id="ARBA00022833"/>
    </source>
</evidence>
<dbReference type="OrthoDB" id="2386348at2759"/>
<organism evidence="5 6">
    <name type="scientific">Funneliformis caledonium</name>
    <dbReference type="NCBI Taxonomy" id="1117310"/>
    <lineage>
        <taxon>Eukaryota</taxon>
        <taxon>Fungi</taxon>
        <taxon>Fungi incertae sedis</taxon>
        <taxon>Mucoromycota</taxon>
        <taxon>Glomeromycotina</taxon>
        <taxon>Glomeromycetes</taxon>
        <taxon>Glomerales</taxon>
        <taxon>Glomeraceae</taxon>
        <taxon>Funneliformis</taxon>
    </lineage>
</organism>